<organism evidence="7 8">
    <name type="scientific">Trichomonas vaginalis (strain ATCC PRA-98 / G3)</name>
    <dbReference type="NCBI Taxonomy" id="412133"/>
    <lineage>
        <taxon>Eukaryota</taxon>
        <taxon>Metamonada</taxon>
        <taxon>Parabasalia</taxon>
        <taxon>Trichomonadida</taxon>
        <taxon>Trichomonadidae</taxon>
        <taxon>Trichomonas</taxon>
    </lineage>
</organism>
<evidence type="ECO:0000259" key="6">
    <source>
        <dbReference type="PROSITE" id="PS50850"/>
    </source>
</evidence>
<dbReference type="VEuPathDB" id="TrichDB:TVAGG3_0798590"/>
<dbReference type="AlphaFoldDB" id="A2DB04"/>
<dbReference type="PANTHER" id="PTHR48021:SF1">
    <property type="entry name" value="GH07001P-RELATED"/>
    <property type="match status" value="1"/>
</dbReference>
<dbReference type="SUPFAM" id="SSF103473">
    <property type="entry name" value="MFS general substrate transporter"/>
    <property type="match status" value="1"/>
</dbReference>
<dbReference type="InterPro" id="IPR036259">
    <property type="entry name" value="MFS_trans_sf"/>
</dbReference>
<reference evidence="7" key="1">
    <citation type="submission" date="2006-10" db="EMBL/GenBank/DDBJ databases">
        <authorList>
            <person name="Amadeo P."/>
            <person name="Zhao Q."/>
            <person name="Wortman J."/>
            <person name="Fraser-Liggett C."/>
            <person name="Carlton J."/>
        </authorList>
    </citation>
    <scope>NUCLEOTIDE SEQUENCE</scope>
    <source>
        <strain evidence="7">G3</strain>
    </source>
</reference>
<keyword evidence="4 5" id="KW-0472">Membrane</keyword>
<feature type="transmembrane region" description="Helical" evidence="5">
    <location>
        <begin position="210"/>
        <end position="229"/>
    </location>
</feature>
<dbReference type="InterPro" id="IPR005829">
    <property type="entry name" value="Sugar_transporter_CS"/>
</dbReference>
<dbReference type="VEuPathDB" id="TrichDB:TVAG_378130"/>
<dbReference type="STRING" id="5722.A2DB04"/>
<feature type="domain" description="Major facilitator superfamily (MFS) profile" evidence="6">
    <location>
        <begin position="11"/>
        <end position="392"/>
    </location>
</feature>
<dbReference type="RefSeq" id="XP_001583320.1">
    <property type="nucleotide sequence ID" value="XM_001583270.1"/>
</dbReference>
<evidence type="ECO:0000256" key="2">
    <source>
        <dbReference type="ARBA" id="ARBA00022692"/>
    </source>
</evidence>
<feature type="transmembrane region" description="Helical" evidence="5">
    <location>
        <begin position="101"/>
        <end position="125"/>
    </location>
</feature>
<dbReference type="GO" id="GO:0022857">
    <property type="term" value="F:transmembrane transporter activity"/>
    <property type="evidence" value="ECO:0000318"/>
    <property type="project" value="GO_Central"/>
</dbReference>
<feature type="transmembrane region" description="Helical" evidence="5">
    <location>
        <begin position="363"/>
        <end position="388"/>
    </location>
</feature>
<dbReference type="PROSITE" id="PS00217">
    <property type="entry name" value="SUGAR_TRANSPORT_2"/>
    <property type="match status" value="1"/>
</dbReference>
<name>A2DB04_TRIV3</name>
<dbReference type="KEGG" id="tva:5467889"/>
<dbReference type="PROSITE" id="PS50850">
    <property type="entry name" value="MFS"/>
    <property type="match status" value="1"/>
</dbReference>
<gene>
    <name evidence="7" type="ORF">TVAG_378130</name>
</gene>
<feature type="transmembrane region" description="Helical" evidence="5">
    <location>
        <begin position="76"/>
        <end position="95"/>
    </location>
</feature>
<protein>
    <submittedName>
        <fullName evidence="7">Major facilitator superfamily protein</fullName>
    </submittedName>
</protein>
<keyword evidence="8" id="KW-1185">Reference proteome</keyword>
<feature type="transmembrane region" description="Helical" evidence="5">
    <location>
        <begin position="137"/>
        <end position="155"/>
    </location>
</feature>
<dbReference type="SMR" id="A2DB04"/>
<dbReference type="InterPro" id="IPR020846">
    <property type="entry name" value="MFS_dom"/>
</dbReference>
<feature type="transmembrane region" description="Helical" evidence="5">
    <location>
        <begin position="337"/>
        <end position="357"/>
    </location>
</feature>
<evidence type="ECO:0000313" key="7">
    <source>
        <dbReference type="EMBL" id="EAY22334.1"/>
    </source>
</evidence>
<evidence type="ECO:0000256" key="3">
    <source>
        <dbReference type="ARBA" id="ARBA00022989"/>
    </source>
</evidence>
<dbReference type="EMBL" id="DS113184">
    <property type="protein sequence ID" value="EAY22334.1"/>
    <property type="molecule type" value="Genomic_DNA"/>
</dbReference>
<accession>A2DB04</accession>
<dbReference type="OMA" id="VWGYNIG"/>
<dbReference type="InParanoid" id="A2DB04"/>
<keyword evidence="3 5" id="KW-1133">Transmembrane helix</keyword>
<dbReference type="InterPro" id="IPR050549">
    <property type="entry name" value="MFS_Trehalose_Transporter"/>
</dbReference>
<sequence length="417" mass="45778">MVKFFRKELLYVMIIILGSMNFGETMAYWSPAKDLMMLKLHLSVASGTIFNLLPAAMGVITPTFIHIPINRLGRRFTCIITAVCATIGWLIIPLAGEKTWIIAFIGRAILGLTVGSFSTVCPLYITEISPTEVRSSYGILHQFGVVIGACLCYLLGIWLSYTYLCLCLSIAPFLHIMLVNFVPESPSSNVNSEQNQSNETIFNRRYIKPLLISALLMFFQQYSGCNAFLSNLNSIFKEAGSSLDPSFAAFLVGLAGLIATGVSAPIIACLGHKPSWLVSSFLCFAALLITALNFWFKWSNLIPAIMMIMDNFVFGLGLGPIPWVITPELFNDSVRAVATSIMTSFNWFLAATVMGFWELMNTYLSFGISVSIFGGIMFLAVLFGFTLLPDTHGKAMGAIFDQVPPEPLIGTNGANYV</sequence>
<dbReference type="PRINTS" id="PR00171">
    <property type="entry name" value="SUGRTRNSPORT"/>
</dbReference>
<dbReference type="Pfam" id="PF00083">
    <property type="entry name" value="Sugar_tr"/>
    <property type="match status" value="1"/>
</dbReference>
<keyword evidence="2 5" id="KW-0812">Transmembrane</keyword>
<dbReference type="InterPro" id="IPR003663">
    <property type="entry name" value="Sugar/inositol_transpt"/>
</dbReference>
<evidence type="ECO:0000256" key="4">
    <source>
        <dbReference type="ARBA" id="ARBA00023136"/>
    </source>
</evidence>
<dbReference type="Gene3D" id="1.20.1250.20">
    <property type="entry name" value="MFS general substrate transporter like domains"/>
    <property type="match status" value="2"/>
</dbReference>
<comment type="subcellular location">
    <subcellularLocation>
        <location evidence="1">Membrane</location>
        <topology evidence="1">Multi-pass membrane protein</topology>
    </subcellularLocation>
</comment>
<feature type="transmembrane region" description="Helical" evidence="5">
    <location>
        <begin position="302"/>
        <end position="325"/>
    </location>
</feature>
<feature type="transmembrane region" description="Helical" evidence="5">
    <location>
        <begin position="49"/>
        <end position="69"/>
    </location>
</feature>
<dbReference type="Proteomes" id="UP000001542">
    <property type="component" value="Unassembled WGS sequence"/>
</dbReference>
<evidence type="ECO:0000256" key="1">
    <source>
        <dbReference type="ARBA" id="ARBA00004141"/>
    </source>
</evidence>
<feature type="transmembrane region" description="Helical" evidence="5">
    <location>
        <begin position="161"/>
        <end position="182"/>
    </location>
</feature>
<feature type="transmembrane region" description="Helical" evidence="5">
    <location>
        <begin position="9"/>
        <end position="29"/>
    </location>
</feature>
<feature type="transmembrane region" description="Helical" evidence="5">
    <location>
        <begin position="277"/>
        <end position="296"/>
    </location>
</feature>
<dbReference type="GO" id="GO:0016020">
    <property type="term" value="C:membrane"/>
    <property type="evidence" value="ECO:0000318"/>
    <property type="project" value="GO_Central"/>
</dbReference>
<proteinExistence type="predicted"/>
<dbReference type="FunFam" id="1.20.1250.20:FF:001306">
    <property type="entry name" value="Major facilitator superfamily protein"/>
    <property type="match status" value="1"/>
</dbReference>
<dbReference type="FunCoup" id="A2DB04">
    <property type="interactions" value="488"/>
</dbReference>
<dbReference type="FunFam" id="1.20.1250.20:FF:000352">
    <property type="entry name" value="Major Facilitator Superfamily protein"/>
    <property type="match status" value="1"/>
</dbReference>
<dbReference type="eggNOG" id="KOG0254">
    <property type="taxonomic scope" value="Eukaryota"/>
</dbReference>
<evidence type="ECO:0000313" key="8">
    <source>
        <dbReference type="Proteomes" id="UP000001542"/>
    </source>
</evidence>
<evidence type="ECO:0000256" key="5">
    <source>
        <dbReference type="SAM" id="Phobius"/>
    </source>
</evidence>
<dbReference type="OrthoDB" id="6612291at2759"/>
<reference evidence="7" key="2">
    <citation type="journal article" date="2007" name="Science">
        <title>Draft genome sequence of the sexually transmitted pathogen Trichomonas vaginalis.</title>
        <authorList>
            <person name="Carlton J.M."/>
            <person name="Hirt R.P."/>
            <person name="Silva J.C."/>
            <person name="Delcher A.L."/>
            <person name="Schatz M."/>
            <person name="Zhao Q."/>
            <person name="Wortman J.R."/>
            <person name="Bidwell S.L."/>
            <person name="Alsmark U.C.M."/>
            <person name="Besteiro S."/>
            <person name="Sicheritz-Ponten T."/>
            <person name="Noel C.J."/>
            <person name="Dacks J.B."/>
            <person name="Foster P.G."/>
            <person name="Simillion C."/>
            <person name="Van de Peer Y."/>
            <person name="Miranda-Saavedra D."/>
            <person name="Barton G.J."/>
            <person name="Westrop G.D."/>
            <person name="Mueller S."/>
            <person name="Dessi D."/>
            <person name="Fiori P.L."/>
            <person name="Ren Q."/>
            <person name="Paulsen I."/>
            <person name="Zhang H."/>
            <person name="Bastida-Corcuera F.D."/>
            <person name="Simoes-Barbosa A."/>
            <person name="Brown M.T."/>
            <person name="Hayes R.D."/>
            <person name="Mukherjee M."/>
            <person name="Okumura C.Y."/>
            <person name="Schneider R."/>
            <person name="Smith A.J."/>
            <person name="Vanacova S."/>
            <person name="Villalvazo M."/>
            <person name="Haas B.J."/>
            <person name="Pertea M."/>
            <person name="Feldblyum T.V."/>
            <person name="Utterback T.R."/>
            <person name="Shu C.L."/>
            <person name="Osoegawa K."/>
            <person name="de Jong P.J."/>
            <person name="Hrdy I."/>
            <person name="Horvathova L."/>
            <person name="Zubacova Z."/>
            <person name="Dolezal P."/>
            <person name="Malik S.B."/>
            <person name="Logsdon J.M. Jr."/>
            <person name="Henze K."/>
            <person name="Gupta A."/>
            <person name="Wang C.C."/>
            <person name="Dunne R.L."/>
            <person name="Upcroft J.A."/>
            <person name="Upcroft P."/>
            <person name="White O."/>
            <person name="Salzberg S.L."/>
            <person name="Tang P."/>
            <person name="Chiu C.-H."/>
            <person name="Lee Y.-S."/>
            <person name="Embley T.M."/>
            <person name="Coombs G.H."/>
            <person name="Mottram J.C."/>
            <person name="Tachezy J."/>
            <person name="Fraser-Liggett C.M."/>
            <person name="Johnson P.J."/>
        </authorList>
    </citation>
    <scope>NUCLEOTIDE SEQUENCE [LARGE SCALE GENOMIC DNA]</scope>
    <source>
        <strain evidence="7">G3</strain>
    </source>
</reference>
<dbReference type="InterPro" id="IPR005828">
    <property type="entry name" value="MFS_sugar_transport-like"/>
</dbReference>
<dbReference type="PANTHER" id="PTHR48021">
    <property type="match status" value="1"/>
</dbReference>
<dbReference type="GO" id="GO:0055085">
    <property type="term" value="P:transmembrane transport"/>
    <property type="evidence" value="ECO:0000318"/>
    <property type="project" value="GO_Central"/>
</dbReference>
<feature type="transmembrane region" description="Helical" evidence="5">
    <location>
        <begin position="249"/>
        <end position="270"/>
    </location>
</feature>